<reference evidence="14" key="1">
    <citation type="submission" date="2025-05" db="UniProtKB">
        <authorList>
            <consortium name="RefSeq"/>
        </authorList>
    </citation>
    <scope>NUCLEOTIDE SEQUENCE [LARGE SCALE GENOMIC DNA]</scope>
    <source>
        <strain evidence="14">14028-0561.14</strain>
    </source>
</reference>
<evidence type="ECO:0000256" key="12">
    <source>
        <dbReference type="PROSITE-ProRule" id="PRU00277"/>
    </source>
</evidence>
<reference evidence="15" key="2">
    <citation type="submission" date="2025-08" db="UniProtKB">
        <authorList>
            <consortium name="RefSeq"/>
        </authorList>
    </citation>
    <scope>IDENTIFICATION</scope>
    <source>
        <strain evidence="15">14028-0561.14</strain>
        <tissue evidence="15">Whole fly</tissue>
    </source>
</reference>
<comment type="subunit">
    <text evidence="11">Interacts with Hsp83.</text>
</comment>
<sequence length="444" mass="51109">METLSSAPQLLREPVSFAQLVDKGVEFEMDEAQFKYDEDSDEFEDCEEDSQGTEALRSPWLHPFDELRALMQPIGEHIFKRIIRQGHVDRDPVPDKARVSMRYSGYWEGVGAPFDSSLLRGTKYEFETGTNTVLEGLEAAVRTMRPYEQAEFIISYKLLFRELGCPPRIKPMADGLFKIEVIDYTLIGDGQAMENIPKEDCDKFCVVYPKAQDLHLYGKDCVKRSRFRCAVTAFERALDSLNYCRLANEEEERQQTALLLTLSQNLMVCFNKLGQPRRVCIAMKDVRRLTNNDPSCKALFHEARALTALGEYKRARTILMQAHAKQPTNAEINEEIKLLENRITKYEESSRDLWSRALWGKKAKENLPVSETKGNSAKEAKFKQELEELIKQFESSERFSIGLSRHVYSEGMLEVLSDMAKDHNMKLNYSPIHEDLVTLSKEEK</sequence>
<dbReference type="GO" id="GO:0007283">
    <property type="term" value="P:spermatogenesis"/>
    <property type="evidence" value="ECO:0007669"/>
    <property type="project" value="TreeGrafter"/>
</dbReference>
<dbReference type="GO" id="GO:0051321">
    <property type="term" value="P:meiotic cell cycle"/>
    <property type="evidence" value="ECO:0007669"/>
    <property type="project" value="UniProtKB-KW"/>
</dbReference>
<dbReference type="GO" id="GO:0034587">
    <property type="term" value="P:piRNA processing"/>
    <property type="evidence" value="ECO:0007669"/>
    <property type="project" value="TreeGrafter"/>
</dbReference>
<comment type="subcellular location">
    <subcellularLocation>
        <location evidence="1">Cytoplasm</location>
    </subcellularLocation>
</comment>
<evidence type="ECO:0000256" key="6">
    <source>
        <dbReference type="ARBA" id="ARBA00022803"/>
    </source>
</evidence>
<evidence type="ECO:0000256" key="10">
    <source>
        <dbReference type="ARBA" id="ARBA00060325"/>
    </source>
</evidence>
<dbReference type="SUPFAM" id="SSF48452">
    <property type="entry name" value="TPR-like"/>
    <property type="match status" value="1"/>
</dbReference>
<dbReference type="InterPro" id="IPR046357">
    <property type="entry name" value="PPIase_dom_sf"/>
</dbReference>
<protein>
    <recommendedName>
        <fullName evidence="12">peptidylprolyl isomerase</fullName>
        <ecNumber evidence="12">5.2.1.8</ecNumber>
    </recommendedName>
</protein>
<evidence type="ECO:0000313" key="15">
    <source>
        <dbReference type="RefSeq" id="XP_017033595.1"/>
    </source>
</evidence>
<proteinExistence type="inferred from homology"/>
<dbReference type="OrthoDB" id="8116123at2759"/>
<dbReference type="AlphaFoldDB" id="A0A6P4IYB3"/>
<evidence type="ECO:0000256" key="7">
    <source>
        <dbReference type="ARBA" id="ARBA00022943"/>
    </source>
</evidence>
<keyword evidence="9" id="KW-0469">Meiosis</keyword>
<evidence type="ECO:0000256" key="8">
    <source>
        <dbReference type="ARBA" id="ARBA00023158"/>
    </source>
</evidence>
<dbReference type="Gene3D" id="3.10.50.40">
    <property type="match status" value="1"/>
</dbReference>
<keyword evidence="8" id="KW-0943">RNA-mediated gene silencing</keyword>
<dbReference type="GO" id="GO:0003755">
    <property type="term" value="F:peptidyl-prolyl cis-trans isomerase activity"/>
    <property type="evidence" value="ECO:0007669"/>
    <property type="project" value="UniProtKB-KW"/>
</dbReference>
<evidence type="ECO:0000256" key="9">
    <source>
        <dbReference type="ARBA" id="ARBA00023254"/>
    </source>
</evidence>
<evidence type="ECO:0000313" key="14">
    <source>
        <dbReference type="Proteomes" id="UP001652661"/>
    </source>
</evidence>
<dbReference type="Gene3D" id="1.25.40.10">
    <property type="entry name" value="Tetratricopeptide repeat domain"/>
    <property type="match status" value="1"/>
</dbReference>
<comment type="catalytic activity">
    <reaction evidence="12">
        <text>[protein]-peptidylproline (omega=180) = [protein]-peptidylproline (omega=0)</text>
        <dbReference type="Rhea" id="RHEA:16237"/>
        <dbReference type="Rhea" id="RHEA-COMP:10747"/>
        <dbReference type="Rhea" id="RHEA-COMP:10748"/>
        <dbReference type="ChEBI" id="CHEBI:83833"/>
        <dbReference type="ChEBI" id="CHEBI:83834"/>
        <dbReference type="EC" id="5.2.1.8"/>
    </reaction>
</comment>
<keyword evidence="4" id="KW-0677">Repeat</keyword>
<name>A0A6P4IYB3_DROKI</name>
<keyword evidence="12" id="KW-0697">Rotamase</keyword>
<dbReference type="SUPFAM" id="SSF54534">
    <property type="entry name" value="FKBP-like"/>
    <property type="match status" value="1"/>
</dbReference>
<evidence type="ECO:0000256" key="1">
    <source>
        <dbReference type="ARBA" id="ARBA00004496"/>
    </source>
</evidence>
<dbReference type="GO" id="GO:0005737">
    <property type="term" value="C:cytoplasm"/>
    <property type="evidence" value="ECO:0007669"/>
    <property type="project" value="UniProtKB-SubCell"/>
</dbReference>
<evidence type="ECO:0000256" key="3">
    <source>
        <dbReference type="ARBA" id="ARBA00022490"/>
    </source>
</evidence>
<feature type="domain" description="PPIase FKBP-type" evidence="13">
    <location>
        <begin position="96"/>
        <end position="185"/>
    </location>
</feature>
<dbReference type="GO" id="GO:0051879">
    <property type="term" value="F:Hsp90 protein binding"/>
    <property type="evidence" value="ECO:0007669"/>
    <property type="project" value="TreeGrafter"/>
</dbReference>
<keyword evidence="5" id="KW-0221">Differentiation</keyword>
<gene>
    <name evidence="15" type="primary">shu</name>
</gene>
<evidence type="ECO:0000259" key="13">
    <source>
        <dbReference type="PROSITE" id="PS50059"/>
    </source>
</evidence>
<evidence type="ECO:0000256" key="4">
    <source>
        <dbReference type="ARBA" id="ARBA00022737"/>
    </source>
</evidence>
<dbReference type="PROSITE" id="PS50059">
    <property type="entry name" value="FKBP_PPIASE"/>
    <property type="match status" value="1"/>
</dbReference>
<keyword evidence="7" id="KW-0896">Oogenesis</keyword>
<evidence type="ECO:0000256" key="11">
    <source>
        <dbReference type="ARBA" id="ARBA00064265"/>
    </source>
</evidence>
<evidence type="ECO:0000256" key="2">
    <source>
        <dbReference type="ARBA" id="ARBA00009648"/>
    </source>
</evidence>
<dbReference type="Pfam" id="PF00254">
    <property type="entry name" value="FKBP_C"/>
    <property type="match status" value="1"/>
</dbReference>
<organism evidence="14 15">
    <name type="scientific">Drosophila kikkawai</name>
    <name type="common">Fruit fly</name>
    <dbReference type="NCBI Taxonomy" id="30033"/>
    <lineage>
        <taxon>Eukaryota</taxon>
        <taxon>Metazoa</taxon>
        <taxon>Ecdysozoa</taxon>
        <taxon>Arthropoda</taxon>
        <taxon>Hexapoda</taxon>
        <taxon>Insecta</taxon>
        <taxon>Pterygota</taxon>
        <taxon>Neoptera</taxon>
        <taxon>Endopterygota</taxon>
        <taxon>Diptera</taxon>
        <taxon>Brachycera</taxon>
        <taxon>Muscomorpha</taxon>
        <taxon>Ephydroidea</taxon>
        <taxon>Drosophilidae</taxon>
        <taxon>Drosophila</taxon>
        <taxon>Sophophora</taxon>
    </lineage>
</organism>
<dbReference type="InterPro" id="IPR042282">
    <property type="entry name" value="FKBP6/shu"/>
</dbReference>
<dbReference type="FunFam" id="1.25.40.10:FF:001397">
    <property type="entry name" value="Peptidylprolyl isomerase"/>
    <property type="match status" value="1"/>
</dbReference>
<keyword evidence="6" id="KW-0802">TPR repeat</keyword>
<keyword evidence="14" id="KW-1185">Reference proteome</keyword>
<dbReference type="Proteomes" id="UP001652661">
    <property type="component" value="Chromosome 2R"/>
</dbReference>
<dbReference type="PANTHER" id="PTHR46674:SF1">
    <property type="entry name" value="INACTIVE PEPTIDYL-PROLYL CIS-TRANS ISOMERASE FKBP6"/>
    <property type="match status" value="1"/>
</dbReference>
<dbReference type="PANTHER" id="PTHR46674">
    <property type="entry name" value="INACTIVE PEPTIDYL-PROLYL CIS-TRANS ISOMERASE FKBP6"/>
    <property type="match status" value="1"/>
</dbReference>
<comment type="function">
    <text evidence="10">Co-chaperone required during oogenesis to repress transposable elements and prevent their mobilization, which is essential for the germline integrity. Acts via the piRNA metabolic process, which mediates the repression of transposable elements during meiosis by forming complexes composed of piRNAs and Piwi proteins and govern the methylation and subsequent repression of transposons. Acts as a co-chaperone via its interaction with Hsp83/HSP90 and is required for the biogenesis of all three piRNA major populations.</text>
</comment>
<evidence type="ECO:0000256" key="5">
    <source>
        <dbReference type="ARBA" id="ARBA00022782"/>
    </source>
</evidence>
<dbReference type="RefSeq" id="XP_017033595.1">
    <property type="nucleotide sequence ID" value="XM_017178106.2"/>
</dbReference>
<dbReference type="EC" id="5.2.1.8" evidence="12"/>
<dbReference type="InterPro" id="IPR001179">
    <property type="entry name" value="PPIase_FKBP_dom"/>
</dbReference>
<dbReference type="GO" id="GO:0048477">
    <property type="term" value="P:oogenesis"/>
    <property type="evidence" value="ECO:0007669"/>
    <property type="project" value="UniProtKB-KW"/>
</dbReference>
<dbReference type="InterPro" id="IPR011990">
    <property type="entry name" value="TPR-like_helical_dom_sf"/>
</dbReference>
<keyword evidence="3" id="KW-0963">Cytoplasm</keyword>
<accession>A0A6P4IYB3</accession>
<comment type="similarity">
    <text evidence="2">Belongs to the FKBP6 family.</text>
</comment>
<keyword evidence="12 15" id="KW-0413">Isomerase</keyword>